<evidence type="ECO:0000313" key="8">
    <source>
        <dbReference type="Proteomes" id="UP000318017"/>
    </source>
</evidence>
<feature type="transmembrane region" description="Helical" evidence="6">
    <location>
        <begin position="95"/>
        <end position="114"/>
    </location>
</feature>
<dbReference type="EMBL" id="CP036298">
    <property type="protein sequence ID" value="QDV27708.1"/>
    <property type="molecule type" value="Genomic_DNA"/>
</dbReference>
<feature type="transmembrane region" description="Helical" evidence="6">
    <location>
        <begin position="374"/>
        <end position="391"/>
    </location>
</feature>
<sequence length="397" mass="43522">MQRFNIYILWEITKVFVIALVAFTMIIMLFVLAKELLAQGLGVLAVLQVLPYVLPTSLQFALPATLLFAVCSVYGRISADNEILAMMASGVSPAAFIKPVLVAGFLLSLFAVWLSELAVSWGQPGINRVVMHSIEQVVYGYLSSQGSYSSANGFSIHVHEIGDDGRELLLPTITIPAQGNGNSLDISARSARLKMDPVKEVLLIELEDSQIETGDFLTVNPGPTKYEVPLSDATRKGTAASSAAELPSRGIAQAISSQLQEAARTREELAARAAMGLSAGRYDWLDDATSAGSLGSIAGSRQRLVRLRMEPWRRWASGFCCLFFVWVGIPLAIWMRSADHWTSFGACFLPILFLFFPVFAIGLNHAKDGTWHPIALWLGNLTLLLVGAWWMRKIFRN</sequence>
<comment type="subcellular location">
    <subcellularLocation>
        <location evidence="1">Cell membrane</location>
        <topology evidence="1">Multi-pass membrane protein</topology>
    </subcellularLocation>
</comment>
<accession>A0A518GGN1</accession>
<keyword evidence="8" id="KW-1185">Reference proteome</keyword>
<dbReference type="GO" id="GO:0043190">
    <property type="term" value="C:ATP-binding cassette (ABC) transporter complex"/>
    <property type="evidence" value="ECO:0007669"/>
    <property type="project" value="TreeGrafter"/>
</dbReference>
<dbReference type="PANTHER" id="PTHR33529">
    <property type="entry name" value="SLR0882 PROTEIN-RELATED"/>
    <property type="match status" value="1"/>
</dbReference>
<dbReference type="PANTHER" id="PTHR33529:SF6">
    <property type="entry name" value="YJGP_YJGQ FAMILY PERMEASE"/>
    <property type="match status" value="1"/>
</dbReference>
<feature type="transmembrane region" description="Helical" evidence="6">
    <location>
        <begin position="341"/>
        <end position="362"/>
    </location>
</feature>
<evidence type="ECO:0000256" key="5">
    <source>
        <dbReference type="ARBA" id="ARBA00023136"/>
    </source>
</evidence>
<protein>
    <submittedName>
        <fullName evidence="7">Putative permease YjgP/YjgQ family protein</fullName>
    </submittedName>
</protein>
<dbReference type="RefSeq" id="WP_145085501.1">
    <property type="nucleotide sequence ID" value="NZ_CP036298.1"/>
</dbReference>
<dbReference type="OrthoDB" id="238655at2"/>
<evidence type="ECO:0000256" key="4">
    <source>
        <dbReference type="ARBA" id="ARBA00022989"/>
    </source>
</evidence>
<dbReference type="GO" id="GO:0015920">
    <property type="term" value="P:lipopolysaccharide transport"/>
    <property type="evidence" value="ECO:0007669"/>
    <property type="project" value="TreeGrafter"/>
</dbReference>
<evidence type="ECO:0000256" key="1">
    <source>
        <dbReference type="ARBA" id="ARBA00004651"/>
    </source>
</evidence>
<feature type="transmembrane region" description="Helical" evidence="6">
    <location>
        <begin position="315"/>
        <end position="334"/>
    </location>
</feature>
<feature type="transmembrane region" description="Helical" evidence="6">
    <location>
        <begin position="12"/>
        <end position="32"/>
    </location>
</feature>
<keyword evidence="3 6" id="KW-0812">Transmembrane</keyword>
<organism evidence="7 8">
    <name type="scientific">Aureliella helgolandensis</name>
    <dbReference type="NCBI Taxonomy" id="2527968"/>
    <lineage>
        <taxon>Bacteria</taxon>
        <taxon>Pseudomonadati</taxon>
        <taxon>Planctomycetota</taxon>
        <taxon>Planctomycetia</taxon>
        <taxon>Pirellulales</taxon>
        <taxon>Pirellulaceae</taxon>
        <taxon>Aureliella</taxon>
    </lineage>
</organism>
<dbReference type="InterPro" id="IPR005495">
    <property type="entry name" value="LptG/LptF_permease"/>
</dbReference>
<gene>
    <name evidence="7" type="ORF">Q31a_61010</name>
</gene>
<reference evidence="7 8" key="1">
    <citation type="submission" date="2019-02" db="EMBL/GenBank/DDBJ databases">
        <title>Deep-cultivation of Planctomycetes and their phenomic and genomic characterization uncovers novel biology.</title>
        <authorList>
            <person name="Wiegand S."/>
            <person name="Jogler M."/>
            <person name="Boedeker C."/>
            <person name="Pinto D."/>
            <person name="Vollmers J."/>
            <person name="Rivas-Marin E."/>
            <person name="Kohn T."/>
            <person name="Peeters S.H."/>
            <person name="Heuer A."/>
            <person name="Rast P."/>
            <person name="Oberbeckmann S."/>
            <person name="Bunk B."/>
            <person name="Jeske O."/>
            <person name="Meyerdierks A."/>
            <person name="Storesund J.E."/>
            <person name="Kallscheuer N."/>
            <person name="Luecker S."/>
            <person name="Lage O.M."/>
            <person name="Pohl T."/>
            <person name="Merkel B.J."/>
            <person name="Hornburger P."/>
            <person name="Mueller R.-W."/>
            <person name="Bruemmer F."/>
            <person name="Labrenz M."/>
            <person name="Spormann A.M."/>
            <person name="Op den Camp H."/>
            <person name="Overmann J."/>
            <person name="Amann R."/>
            <person name="Jetten M.S.M."/>
            <person name="Mascher T."/>
            <person name="Medema M.H."/>
            <person name="Devos D.P."/>
            <person name="Kaster A.-K."/>
            <person name="Ovreas L."/>
            <person name="Rohde M."/>
            <person name="Galperin M.Y."/>
            <person name="Jogler C."/>
        </authorList>
    </citation>
    <scope>NUCLEOTIDE SEQUENCE [LARGE SCALE GENOMIC DNA]</scope>
    <source>
        <strain evidence="7 8">Q31a</strain>
    </source>
</reference>
<evidence type="ECO:0000256" key="6">
    <source>
        <dbReference type="SAM" id="Phobius"/>
    </source>
</evidence>
<feature type="transmembrane region" description="Helical" evidence="6">
    <location>
        <begin position="52"/>
        <end position="74"/>
    </location>
</feature>
<proteinExistence type="predicted"/>
<evidence type="ECO:0000256" key="2">
    <source>
        <dbReference type="ARBA" id="ARBA00022475"/>
    </source>
</evidence>
<dbReference type="Proteomes" id="UP000318017">
    <property type="component" value="Chromosome"/>
</dbReference>
<dbReference type="Pfam" id="PF03739">
    <property type="entry name" value="LptF_LptG"/>
    <property type="match status" value="1"/>
</dbReference>
<name>A0A518GGN1_9BACT</name>
<dbReference type="KEGG" id="ahel:Q31a_61010"/>
<keyword evidence="5 6" id="KW-0472">Membrane</keyword>
<evidence type="ECO:0000256" key="3">
    <source>
        <dbReference type="ARBA" id="ARBA00022692"/>
    </source>
</evidence>
<keyword evidence="2" id="KW-1003">Cell membrane</keyword>
<keyword evidence="4 6" id="KW-1133">Transmembrane helix</keyword>
<dbReference type="AlphaFoldDB" id="A0A518GGN1"/>
<evidence type="ECO:0000313" key="7">
    <source>
        <dbReference type="EMBL" id="QDV27708.1"/>
    </source>
</evidence>